<dbReference type="InterPro" id="IPR012467">
    <property type="entry name" value="DUF1684"/>
</dbReference>
<proteinExistence type="predicted"/>
<keyword evidence="2" id="KW-1185">Reference proteome</keyword>
<organism evidence="1 2">
    <name type="scientific">Reichenbachiella faecimaris</name>
    <dbReference type="NCBI Taxonomy" id="692418"/>
    <lineage>
        <taxon>Bacteria</taxon>
        <taxon>Pseudomonadati</taxon>
        <taxon>Bacteroidota</taxon>
        <taxon>Cytophagia</taxon>
        <taxon>Cytophagales</taxon>
        <taxon>Reichenbachiellaceae</taxon>
        <taxon>Reichenbachiella</taxon>
    </lineage>
</organism>
<evidence type="ECO:0000313" key="1">
    <source>
        <dbReference type="EMBL" id="SMD36878.1"/>
    </source>
</evidence>
<dbReference type="Pfam" id="PF07920">
    <property type="entry name" value="DUF1684"/>
    <property type="match status" value="1"/>
</dbReference>
<dbReference type="EMBL" id="FWYF01000003">
    <property type="protein sequence ID" value="SMD36878.1"/>
    <property type="molecule type" value="Genomic_DNA"/>
</dbReference>
<protein>
    <recommendedName>
        <fullName evidence="3">DUF1684 domain-containing protein</fullName>
    </recommendedName>
</protein>
<dbReference type="STRING" id="692418.SAMN04488029_3118"/>
<dbReference type="Proteomes" id="UP000192472">
    <property type="component" value="Unassembled WGS sequence"/>
</dbReference>
<name>A0A1W2GKK8_REIFA</name>
<reference evidence="1 2" key="1">
    <citation type="submission" date="2017-04" db="EMBL/GenBank/DDBJ databases">
        <authorList>
            <person name="Afonso C.L."/>
            <person name="Miller P.J."/>
            <person name="Scott M.A."/>
            <person name="Spackman E."/>
            <person name="Goraichik I."/>
            <person name="Dimitrov K.M."/>
            <person name="Suarez D.L."/>
            <person name="Swayne D.E."/>
        </authorList>
    </citation>
    <scope>NUCLEOTIDE SEQUENCE [LARGE SCALE GENOMIC DNA]</scope>
    <source>
        <strain evidence="1 2">DSM 26133</strain>
    </source>
</reference>
<gene>
    <name evidence="1" type="ORF">SAMN04488029_3118</name>
</gene>
<evidence type="ECO:0000313" key="2">
    <source>
        <dbReference type="Proteomes" id="UP000192472"/>
    </source>
</evidence>
<sequence length="180" mass="20305">MACEPKQSSVSYEDYIANHRKETHEFMNVSDDSPFVGVDSTISLNYYPVDQKFRVIATIKRIQNGGQLTLGTSDGVSRVYDKHALLEFEINEKPLQLLVLKGEKSEGLFLAFSDLTNDNTTYGGGRYINLNFSDQAEKITLDFNLAYNPYCEYNATYSCPLPPLENYLKVAIAAGEKLYK</sequence>
<dbReference type="PANTHER" id="PTHR41913:SF1">
    <property type="entry name" value="DUF1684 DOMAIN-CONTAINING PROTEIN"/>
    <property type="match status" value="1"/>
</dbReference>
<dbReference type="AlphaFoldDB" id="A0A1W2GKK8"/>
<dbReference type="PANTHER" id="PTHR41913">
    <property type="entry name" value="DUF1684 DOMAIN-CONTAINING PROTEIN"/>
    <property type="match status" value="1"/>
</dbReference>
<evidence type="ECO:0008006" key="3">
    <source>
        <dbReference type="Google" id="ProtNLM"/>
    </source>
</evidence>
<accession>A0A1W2GKK8</accession>